<organism evidence="1 2">
    <name type="scientific">Bondarzewia mesenterica</name>
    <dbReference type="NCBI Taxonomy" id="1095465"/>
    <lineage>
        <taxon>Eukaryota</taxon>
        <taxon>Fungi</taxon>
        <taxon>Dikarya</taxon>
        <taxon>Basidiomycota</taxon>
        <taxon>Agaricomycotina</taxon>
        <taxon>Agaricomycetes</taxon>
        <taxon>Russulales</taxon>
        <taxon>Bondarzewiaceae</taxon>
        <taxon>Bondarzewia</taxon>
    </lineage>
</organism>
<evidence type="ECO:0000313" key="1">
    <source>
        <dbReference type="EMBL" id="THH12578.1"/>
    </source>
</evidence>
<name>A0A4S4LM85_9AGAM</name>
<keyword evidence="2" id="KW-1185">Reference proteome</keyword>
<gene>
    <name evidence="1" type="ORF">EW146_g7567</name>
</gene>
<protein>
    <submittedName>
        <fullName evidence="1">Uncharacterized protein</fullName>
    </submittedName>
</protein>
<comment type="caution">
    <text evidence="1">The sequence shown here is derived from an EMBL/GenBank/DDBJ whole genome shotgun (WGS) entry which is preliminary data.</text>
</comment>
<dbReference type="Proteomes" id="UP000310158">
    <property type="component" value="Unassembled WGS sequence"/>
</dbReference>
<evidence type="ECO:0000313" key="2">
    <source>
        <dbReference type="Proteomes" id="UP000310158"/>
    </source>
</evidence>
<sequence length="74" mass="8488">MPEQFWADFMTGASKQMTFTTITVQLHKLHKVEDEQVSAKARADYGSDFSSFFSYTKDGVSVEMTEHSAIMKHY</sequence>
<reference evidence="1 2" key="1">
    <citation type="submission" date="2019-02" db="EMBL/GenBank/DDBJ databases">
        <title>Genome sequencing of the rare red list fungi Bondarzewia mesenterica.</title>
        <authorList>
            <person name="Buettner E."/>
            <person name="Kellner H."/>
        </authorList>
    </citation>
    <scope>NUCLEOTIDE SEQUENCE [LARGE SCALE GENOMIC DNA]</scope>
    <source>
        <strain evidence="1 2">DSM 108281</strain>
    </source>
</reference>
<dbReference type="OrthoDB" id="3210866at2759"/>
<accession>A0A4S4LM85</accession>
<proteinExistence type="predicted"/>
<dbReference type="AlphaFoldDB" id="A0A4S4LM85"/>
<dbReference type="EMBL" id="SGPL01000446">
    <property type="protein sequence ID" value="THH12578.1"/>
    <property type="molecule type" value="Genomic_DNA"/>
</dbReference>